<comment type="similarity">
    <text evidence="3 8 10">Belongs to the peptidase S33 family.</text>
</comment>
<evidence type="ECO:0000256" key="7">
    <source>
        <dbReference type="ARBA" id="ARBA00022801"/>
    </source>
</evidence>
<dbReference type="PIRSF" id="PIRSF006431">
    <property type="entry name" value="Pept_S33"/>
    <property type="match status" value="1"/>
</dbReference>
<accession>A0A449B2B0</accession>
<feature type="domain" description="AB hydrolase-1" evidence="11">
    <location>
        <begin position="29"/>
        <end position="289"/>
    </location>
</feature>
<evidence type="ECO:0000256" key="3">
    <source>
        <dbReference type="ARBA" id="ARBA00010088"/>
    </source>
</evidence>
<keyword evidence="6 8" id="KW-0645">Protease</keyword>
<dbReference type="SUPFAM" id="SSF53474">
    <property type="entry name" value="alpha/beta-Hydrolases"/>
    <property type="match status" value="1"/>
</dbReference>
<evidence type="ECO:0000256" key="2">
    <source>
        <dbReference type="ARBA" id="ARBA00004496"/>
    </source>
</evidence>
<dbReference type="InterPro" id="IPR000073">
    <property type="entry name" value="AB_hydrolase_1"/>
</dbReference>
<dbReference type="PRINTS" id="PR00793">
    <property type="entry name" value="PROAMNOPTASE"/>
</dbReference>
<gene>
    <name evidence="12" type="primary">pip</name>
    <name evidence="12" type="ORF">NCTC10181_00610</name>
</gene>
<reference evidence="12 13" key="1">
    <citation type="submission" date="2019-01" db="EMBL/GenBank/DDBJ databases">
        <authorList>
            <consortium name="Pathogen Informatics"/>
        </authorList>
    </citation>
    <scope>NUCLEOTIDE SEQUENCE [LARGE SCALE GENOMIC DNA]</scope>
    <source>
        <strain evidence="12 13">NCTC10181</strain>
    </source>
</reference>
<comment type="subcellular location">
    <subcellularLocation>
        <location evidence="2 8">Cytoplasm</location>
    </subcellularLocation>
</comment>
<keyword evidence="7 8" id="KW-0378">Hydrolase</keyword>
<dbReference type="InterPro" id="IPR029058">
    <property type="entry name" value="AB_hydrolase_fold"/>
</dbReference>
<organism evidence="12 13">
    <name type="scientific">Mycoplasmopsis citelli</name>
    <dbReference type="NCBI Taxonomy" id="171281"/>
    <lineage>
        <taxon>Bacteria</taxon>
        <taxon>Bacillati</taxon>
        <taxon>Mycoplasmatota</taxon>
        <taxon>Mycoplasmoidales</taxon>
        <taxon>Metamycoplasmataceae</taxon>
        <taxon>Mycoplasmopsis</taxon>
    </lineage>
</organism>
<dbReference type="EC" id="3.4.11.5" evidence="8 10"/>
<dbReference type="GO" id="GO:0006508">
    <property type="term" value="P:proteolysis"/>
    <property type="evidence" value="ECO:0007669"/>
    <property type="project" value="UniProtKB-KW"/>
</dbReference>
<evidence type="ECO:0000256" key="10">
    <source>
        <dbReference type="RuleBase" id="RU003421"/>
    </source>
</evidence>
<proteinExistence type="inferred from homology"/>
<dbReference type="GO" id="GO:0004177">
    <property type="term" value="F:aminopeptidase activity"/>
    <property type="evidence" value="ECO:0007669"/>
    <property type="project" value="UniProtKB-UniRule"/>
</dbReference>
<evidence type="ECO:0000256" key="5">
    <source>
        <dbReference type="ARBA" id="ARBA00022490"/>
    </source>
</evidence>
<evidence type="ECO:0000256" key="9">
    <source>
        <dbReference type="PIRSR" id="PIRSR006431-1"/>
    </source>
</evidence>
<dbReference type="Proteomes" id="UP000290985">
    <property type="component" value="Chromosome"/>
</dbReference>
<feature type="active site" description="Nucleophile" evidence="9">
    <location>
        <position position="104"/>
    </location>
</feature>
<name>A0A449B2B0_9BACT</name>
<evidence type="ECO:0000313" key="12">
    <source>
        <dbReference type="EMBL" id="VEU74749.1"/>
    </source>
</evidence>
<dbReference type="EMBL" id="LR215036">
    <property type="protein sequence ID" value="VEU74749.1"/>
    <property type="molecule type" value="Genomic_DNA"/>
</dbReference>
<dbReference type="NCBIfam" id="TIGR01249">
    <property type="entry name" value="pro_imino_pep_1"/>
    <property type="match status" value="1"/>
</dbReference>
<sequence>MNNNFQFDYLETNLHKVYYETYGNRQNMPVFVIHGGPGGGFNSQKLQKLIPLDKYFIVLIHQRGTNKSLPYCELRENSTQNLVEDIELVRQKLNLKQILLFGGSWGTTLALAYAIKYTQNVLKILLRGVFLGRQEDIDYLYEKGASDFYPQEFERFSLFVEKIPGKNNIEKYFNLFTGSYNKELKNKGYEEFSRWESSLVSIEKKSKQFNKNIKLDKQIALMETYYFVNKCFFPEDNYILNNVNKFSQIPITIIHGRQDIDTRPIGAWLLKLNHPNTELIFVEKAGHSMWEKNILDQLIKYFENNLN</sequence>
<keyword evidence="5 8" id="KW-0963">Cytoplasm</keyword>
<feature type="active site" evidence="9">
    <location>
        <position position="259"/>
    </location>
</feature>
<dbReference type="PANTHER" id="PTHR43722">
    <property type="entry name" value="PROLINE IMINOPEPTIDASE"/>
    <property type="match status" value="1"/>
</dbReference>
<evidence type="ECO:0000259" key="11">
    <source>
        <dbReference type="Pfam" id="PF00561"/>
    </source>
</evidence>
<dbReference type="InterPro" id="IPR002410">
    <property type="entry name" value="Peptidase_S33"/>
</dbReference>
<dbReference type="Pfam" id="PF00561">
    <property type="entry name" value="Abhydrolase_1"/>
    <property type="match status" value="1"/>
</dbReference>
<dbReference type="GO" id="GO:0005737">
    <property type="term" value="C:cytoplasm"/>
    <property type="evidence" value="ECO:0007669"/>
    <property type="project" value="UniProtKB-SubCell"/>
</dbReference>
<evidence type="ECO:0000313" key="13">
    <source>
        <dbReference type="Proteomes" id="UP000290985"/>
    </source>
</evidence>
<dbReference type="InterPro" id="IPR005944">
    <property type="entry name" value="Pro_iminopeptidase"/>
</dbReference>
<dbReference type="OrthoDB" id="53505at2"/>
<dbReference type="Gene3D" id="3.40.50.1820">
    <property type="entry name" value="alpha/beta hydrolase"/>
    <property type="match status" value="1"/>
</dbReference>
<dbReference type="PANTHER" id="PTHR43722:SF1">
    <property type="entry name" value="PROLINE IMINOPEPTIDASE"/>
    <property type="match status" value="1"/>
</dbReference>
<dbReference type="KEGG" id="mcit:NCTC10181_00610"/>
<keyword evidence="4 8" id="KW-0031">Aminopeptidase</keyword>
<evidence type="ECO:0000256" key="1">
    <source>
        <dbReference type="ARBA" id="ARBA00001585"/>
    </source>
</evidence>
<comment type="catalytic activity">
    <reaction evidence="1 8 10">
        <text>Release of N-terminal proline from a peptide.</text>
        <dbReference type="EC" id="3.4.11.5"/>
    </reaction>
</comment>
<evidence type="ECO:0000256" key="8">
    <source>
        <dbReference type="PIRNR" id="PIRNR006431"/>
    </source>
</evidence>
<protein>
    <recommendedName>
        <fullName evidence="8 10">Proline iminopeptidase</fullName>
        <shortName evidence="8">PIP</shortName>
        <ecNumber evidence="8 10">3.4.11.5</ecNumber>
    </recommendedName>
    <alternativeName>
        <fullName evidence="8">Prolyl aminopeptidase</fullName>
    </alternativeName>
</protein>
<keyword evidence="13" id="KW-1185">Reference proteome</keyword>
<evidence type="ECO:0000256" key="6">
    <source>
        <dbReference type="ARBA" id="ARBA00022670"/>
    </source>
</evidence>
<dbReference type="RefSeq" id="WP_129725553.1">
    <property type="nucleotide sequence ID" value="NZ_LR215036.1"/>
</dbReference>
<evidence type="ECO:0000256" key="4">
    <source>
        <dbReference type="ARBA" id="ARBA00022438"/>
    </source>
</evidence>
<dbReference type="AlphaFoldDB" id="A0A449B2B0"/>
<feature type="active site" description="Proton donor" evidence="9">
    <location>
        <position position="287"/>
    </location>
</feature>